<feature type="transmembrane region" description="Helical" evidence="1">
    <location>
        <begin position="127"/>
        <end position="147"/>
    </location>
</feature>
<feature type="transmembrane region" description="Helical" evidence="1">
    <location>
        <begin position="87"/>
        <end position="107"/>
    </location>
</feature>
<keyword evidence="1" id="KW-0812">Transmembrane</keyword>
<reference evidence="2 3" key="1">
    <citation type="journal article" date="2005" name="Nucleic Acids Res.">
        <title>Genomic blueprint of Hahella chejuensis, a marine microbe producing an algicidal agent.</title>
        <authorList>
            <person name="Jeong H."/>
            <person name="Yim J.H."/>
            <person name="Lee C."/>
            <person name="Choi S.-H."/>
            <person name="Park Y.K."/>
            <person name="Yoon S.H."/>
            <person name="Hur C.-G."/>
            <person name="Kang H.-Y."/>
            <person name="Kim D."/>
            <person name="Lee H.H."/>
            <person name="Park K.H."/>
            <person name="Park S.-H."/>
            <person name="Park H.-S."/>
            <person name="Lee H.K."/>
            <person name="Oh T.K."/>
            <person name="Kim J.F."/>
        </authorList>
    </citation>
    <scope>NUCLEOTIDE SEQUENCE [LARGE SCALE GENOMIC DNA]</scope>
    <source>
        <strain evidence="2 3">KCTC 2396</strain>
    </source>
</reference>
<evidence type="ECO:0000313" key="3">
    <source>
        <dbReference type="Proteomes" id="UP000000238"/>
    </source>
</evidence>
<dbReference type="KEGG" id="hch:HCH_00060"/>
<keyword evidence="3" id="KW-1185">Reference proteome</keyword>
<organism evidence="2 3">
    <name type="scientific">Hahella chejuensis (strain KCTC 2396)</name>
    <dbReference type="NCBI Taxonomy" id="349521"/>
    <lineage>
        <taxon>Bacteria</taxon>
        <taxon>Pseudomonadati</taxon>
        <taxon>Pseudomonadota</taxon>
        <taxon>Gammaproteobacteria</taxon>
        <taxon>Oceanospirillales</taxon>
        <taxon>Hahellaceae</taxon>
        <taxon>Hahella</taxon>
    </lineage>
</organism>
<keyword evidence="1" id="KW-0472">Membrane</keyword>
<dbReference type="EMBL" id="CP000155">
    <property type="protein sequence ID" value="ABC26982.1"/>
    <property type="molecule type" value="Genomic_DNA"/>
</dbReference>
<dbReference type="RefSeq" id="WP_011394059.1">
    <property type="nucleotide sequence ID" value="NC_007645.1"/>
</dbReference>
<protein>
    <submittedName>
        <fullName evidence="2">Uncharacterized protein</fullName>
    </submittedName>
</protein>
<evidence type="ECO:0000256" key="1">
    <source>
        <dbReference type="SAM" id="Phobius"/>
    </source>
</evidence>
<dbReference type="HOGENOM" id="CLU_1223514_0_0_6"/>
<feature type="transmembrane region" description="Helical" evidence="1">
    <location>
        <begin position="54"/>
        <end position="75"/>
    </location>
</feature>
<gene>
    <name evidence="2" type="ordered locus">HCH_00060</name>
</gene>
<feature type="transmembrane region" description="Helical" evidence="1">
    <location>
        <begin position="197"/>
        <end position="217"/>
    </location>
</feature>
<proteinExistence type="predicted"/>
<dbReference type="eggNOG" id="ENOG5032U7J">
    <property type="taxonomic scope" value="Bacteria"/>
</dbReference>
<dbReference type="OrthoDB" id="9180406at2"/>
<evidence type="ECO:0000313" key="2">
    <source>
        <dbReference type="EMBL" id="ABC26982.1"/>
    </source>
</evidence>
<accession>Q2SQU2</accession>
<name>Q2SQU2_HAHCH</name>
<sequence>MQPQRIAWSNFLLPVLVAHAAWLWSSLVGAIDGCLPYWDGCVSISKAARSSDALYLFRAGMIIHAVLLLVFWFQAGAFLKLNQASTGAVRAMQCLGAIGALFLVLYADFLGVDGRVYRLLRQYGVTIYFSFTVLAQMLLLRSLLTLFRSPALHAATGVQKWLRAKTWLCWWMLALGLASVANSLLLENPAKDRWENVIEWFFALSMTTYFAFTAMIWRRLGYRQRPHLDASSR</sequence>
<feature type="transmembrane region" description="Helical" evidence="1">
    <location>
        <begin position="167"/>
        <end position="185"/>
    </location>
</feature>
<dbReference type="AlphaFoldDB" id="Q2SQU2"/>
<keyword evidence="1" id="KW-1133">Transmembrane helix</keyword>
<dbReference type="Proteomes" id="UP000000238">
    <property type="component" value="Chromosome"/>
</dbReference>